<evidence type="ECO:0000313" key="1">
    <source>
        <dbReference type="EMBL" id="CAH9066042.1"/>
    </source>
</evidence>
<sequence>MRRPTKSTIINRKRANEDLANKENVDHNVHKRSLHHHNGSSNVLIDRTNVSLLPFNRSSSVRTMNISNKGQCSNVCLPDYHHMCDEVSTHIQDELPSQSHQVEVLHLPFNHSSSVRTTNINNVDQCPDVRLL</sequence>
<comment type="caution">
    <text evidence="1">The sequence shown here is derived from an EMBL/GenBank/DDBJ whole genome shotgun (WGS) entry which is preliminary data.</text>
</comment>
<gene>
    <name evidence="1" type="ORF">CEURO_LOCUS2324</name>
</gene>
<organism evidence="1 2">
    <name type="scientific">Cuscuta europaea</name>
    <name type="common">European dodder</name>
    <dbReference type="NCBI Taxonomy" id="41803"/>
    <lineage>
        <taxon>Eukaryota</taxon>
        <taxon>Viridiplantae</taxon>
        <taxon>Streptophyta</taxon>
        <taxon>Embryophyta</taxon>
        <taxon>Tracheophyta</taxon>
        <taxon>Spermatophyta</taxon>
        <taxon>Magnoliopsida</taxon>
        <taxon>eudicotyledons</taxon>
        <taxon>Gunneridae</taxon>
        <taxon>Pentapetalae</taxon>
        <taxon>asterids</taxon>
        <taxon>lamiids</taxon>
        <taxon>Solanales</taxon>
        <taxon>Convolvulaceae</taxon>
        <taxon>Cuscuteae</taxon>
        <taxon>Cuscuta</taxon>
        <taxon>Cuscuta subgen. Cuscuta</taxon>
    </lineage>
</organism>
<dbReference type="AlphaFoldDB" id="A0A9P0YKZ7"/>
<dbReference type="Proteomes" id="UP001152484">
    <property type="component" value="Unassembled WGS sequence"/>
</dbReference>
<proteinExistence type="predicted"/>
<dbReference type="EMBL" id="CAMAPE010000005">
    <property type="protein sequence ID" value="CAH9066042.1"/>
    <property type="molecule type" value="Genomic_DNA"/>
</dbReference>
<accession>A0A9P0YKZ7</accession>
<reference evidence="1" key="1">
    <citation type="submission" date="2022-07" db="EMBL/GenBank/DDBJ databases">
        <authorList>
            <person name="Macas J."/>
            <person name="Novak P."/>
            <person name="Neumann P."/>
        </authorList>
    </citation>
    <scope>NUCLEOTIDE SEQUENCE</scope>
</reference>
<protein>
    <submittedName>
        <fullName evidence="1">Uncharacterized protein</fullName>
    </submittedName>
</protein>
<name>A0A9P0YKZ7_CUSEU</name>
<keyword evidence="2" id="KW-1185">Reference proteome</keyword>
<feature type="non-terminal residue" evidence="1">
    <location>
        <position position="1"/>
    </location>
</feature>
<evidence type="ECO:0000313" key="2">
    <source>
        <dbReference type="Proteomes" id="UP001152484"/>
    </source>
</evidence>